<dbReference type="InterPro" id="IPR003812">
    <property type="entry name" value="Fido"/>
</dbReference>
<comment type="caution">
    <text evidence="2">The sequence shown here is derived from an EMBL/GenBank/DDBJ whole genome shotgun (WGS) entry which is preliminary data.</text>
</comment>
<dbReference type="PANTHER" id="PTHR39426">
    <property type="entry name" value="HOMOLOGY TO DEATH-ON-CURING PROTEIN OF PHAGE P1"/>
    <property type="match status" value="1"/>
</dbReference>
<dbReference type="InterPro" id="IPR006440">
    <property type="entry name" value="Doc"/>
</dbReference>
<protein>
    <recommendedName>
        <fullName evidence="1">Fido domain-containing protein</fullName>
    </recommendedName>
</protein>
<dbReference type="Pfam" id="PF02661">
    <property type="entry name" value="Fic"/>
    <property type="match status" value="1"/>
</dbReference>
<accession>A0ABP9WVL9</accession>
<dbReference type="Proteomes" id="UP001428290">
    <property type="component" value="Unassembled WGS sequence"/>
</dbReference>
<organism evidence="2 3">
    <name type="scientific">Herpetosiphon gulosus</name>
    <dbReference type="NCBI Taxonomy" id="1973496"/>
    <lineage>
        <taxon>Bacteria</taxon>
        <taxon>Bacillati</taxon>
        <taxon>Chloroflexota</taxon>
        <taxon>Chloroflexia</taxon>
        <taxon>Herpetosiphonales</taxon>
        <taxon>Herpetosiphonaceae</taxon>
        <taxon>Herpetosiphon</taxon>
    </lineage>
</organism>
<dbReference type="PROSITE" id="PS51459">
    <property type="entry name" value="FIDO"/>
    <property type="match status" value="1"/>
</dbReference>
<feature type="domain" description="Fido" evidence="1">
    <location>
        <begin position="8"/>
        <end position="125"/>
    </location>
</feature>
<evidence type="ECO:0000259" key="1">
    <source>
        <dbReference type="PROSITE" id="PS51459"/>
    </source>
</evidence>
<proteinExistence type="predicted"/>
<keyword evidence="3" id="KW-1185">Reference proteome</keyword>
<gene>
    <name evidence="2" type="ORF">Hgul01_01031</name>
</gene>
<name>A0ABP9WVL9_9CHLR</name>
<evidence type="ECO:0000313" key="3">
    <source>
        <dbReference type="Proteomes" id="UP001428290"/>
    </source>
</evidence>
<sequence>MKWHMHYLKREDMLDIHGYLVERFGGRLGLNSLDRLIGLVVSQTQTCFGEELYPDLPAKIAALSYTLIKNRPFRAGNTATALLVALRLAHINDQTIEDIEGLSHELAAAARSERSQEQLLHWFNDHLIPGSLTIQPR</sequence>
<dbReference type="EMBL" id="BAABRU010000003">
    <property type="protein sequence ID" value="GAA5527247.1"/>
    <property type="molecule type" value="Genomic_DNA"/>
</dbReference>
<evidence type="ECO:0000313" key="2">
    <source>
        <dbReference type="EMBL" id="GAA5527247.1"/>
    </source>
</evidence>
<dbReference type="PANTHER" id="PTHR39426:SF1">
    <property type="entry name" value="HOMOLOGY TO DEATH-ON-CURING PROTEIN OF PHAGE P1"/>
    <property type="match status" value="1"/>
</dbReference>
<reference evidence="2 3" key="1">
    <citation type="submission" date="2024-02" db="EMBL/GenBank/DDBJ databases">
        <title>Herpetosiphon gulosus NBRC 112829.</title>
        <authorList>
            <person name="Ichikawa N."/>
            <person name="Katano-Makiyama Y."/>
            <person name="Hidaka K."/>
        </authorList>
    </citation>
    <scope>NUCLEOTIDE SEQUENCE [LARGE SCALE GENOMIC DNA]</scope>
    <source>
        <strain evidence="2 3">NBRC 112829</strain>
    </source>
</reference>
<dbReference type="Gene3D" id="1.20.120.1870">
    <property type="entry name" value="Fic/DOC protein, Fido domain"/>
    <property type="match status" value="1"/>
</dbReference>
<dbReference type="InterPro" id="IPR053737">
    <property type="entry name" value="Type_II_TA_Toxin"/>
</dbReference>